<dbReference type="EMBL" id="LFEH01000344">
    <property type="protein sequence ID" value="KMS65799.1"/>
    <property type="molecule type" value="Genomic_DNA"/>
</dbReference>
<accession>A0ABR5HQ62</accession>
<name>A0ABR5HQ62_STRLW</name>
<dbReference type="Proteomes" id="UP000037274">
    <property type="component" value="Unassembled WGS sequence"/>
</dbReference>
<organism evidence="1 2">
    <name type="scientific">Streptomyces leeuwenhoekii</name>
    <dbReference type="NCBI Taxonomy" id="1437453"/>
    <lineage>
        <taxon>Bacteria</taxon>
        <taxon>Bacillati</taxon>
        <taxon>Actinomycetota</taxon>
        <taxon>Actinomycetes</taxon>
        <taxon>Kitasatosporales</taxon>
        <taxon>Streptomycetaceae</taxon>
        <taxon>Streptomyces</taxon>
    </lineage>
</organism>
<sequence>KRLVRRRGGASRESAAHRARHVRAQLGVAADIAIQARRRALAARRGAGAQGADERAPRGRVTVDDVLACAHQHFGLTSIPREEAAAVLRARYELRGCHRDLDTDAPALAPEASRTAVPGT</sequence>
<proteinExistence type="predicted"/>
<gene>
    <name evidence="1" type="ORF">ACH49_30330</name>
</gene>
<comment type="caution">
    <text evidence="1">The sequence shown here is derived from an EMBL/GenBank/DDBJ whole genome shotgun (WGS) entry which is preliminary data.</text>
</comment>
<protein>
    <submittedName>
        <fullName evidence="1">Uncharacterized protein</fullName>
    </submittedName>
</protein>
<evidence type="ECO:0000313" key="1">
    <source>
        <dbReference type="EMBL" id="KMS65799.1"/>
    </source>
</evidence>
<keyword evidence="2" id="KW-1185">Reference proteome</keyword>
<feature type="non-terminal residue" evidence="1">
    <location>
        <position position="1"/>
    </location>
</feature>
<evidence type="ECO:0000313" key="2">
    <source>
        <dbReference type="Proteomes" id="UP000037274"/>
    </source>
</evidence>
<reference evidence="1 2" key="1">
    <citation type="submission" date="2015-06" db="EMBL/GenBank/DDBJ databases">
        <title>Draft genome sequence of Streptomyces leeuwenhoekii C58, which produces the novel lasso peptide, chaxapeptin.</title>
        <authorList>
            <person name="Yi Y."/>
            <person name="Hai D."/>
            <person name="Jaspars M."/>
            <person name="Sheng H."/>
            <person name="Rateb M.E."/>
            <person name="Bull A."/>
            <person name="Goodfellow M."/>
            <person name="Asenjo J.A."/>
            <person name="Ebel R."/>
        </authorList>
    </citation>
    <scope>NUCLEOTIDE SEQUENCE [LARGE SCALE GENOMIC DNA]</scope>
    <source>
        <strain evidence="1 2">C58</strain>
    </source>
</reference>